<protein>
    <submittedName>
        <fullName evidence="2">Uncharacterized protein</fullName>
    </submittedName>
</protein>
<dbReference type="AlphaFoldDB" id="A0A2P2MGJ6"/>
<reference evidence="2" key="1">
    <citation type="submission" date="2018-02" db="EMBL/GenBank/DDBJ databases">
        <title>Rhizophora mucronata_Transcriptome.</title>
        <authorList>
            <person name="Meera S.P."/>
            <person name="Sreeshan A."/>
            <person name="Augustine A."/>
        </authorList>
    </citation>
    <scope>NUCLEOTIDE SEQUENCE</scope>
    <source>
        <tissue evidence="2">Leaf</tissue>
    </source>
</reference>
<evidence type="ECO:0000256" key="1">
    <source>
        <dbReference type="SAM" id="MobiDB-lite"/>
    </source>
</evidence>
<sequence>MASAISTNSLGNITTGTTATAAASHHSPRHSGMDNNSKSRAVGSPRSRRATRAASSPWTKIVRGESETIAAAPSSPSAASNEQAVVPACSSYSPMAEEEGSENGNGPGGNAVKRPAWNKPSNGAIEIGPVMGAASWPALSESARASTKSSSDSLKSLSDGSSSSSVPQVLYLGSASVCFVY</sequence>
<organism evidence="2">
    <name type="scientific">Rhizophora mucronata</name>
    <name type="common">Asiatic mangrove</name>
    <dbReference type="NCBI Taxonomy" id="61149"/>
    <lineage>
        <taxon>Eukaryota</taxon>
        <taxon>Viridiplantae</taxon>
        <taxon>Streptophyta</taxon>
        <taxon>Embryophyta</taxon>
        <taxon>Tracheophyta</taxon>
        <taxon>Spermatophyta</taxon>
        <taxon>Magnoliopsida</taxon>
        <taxon>eudicotyledons</taxon>
        <taxon>Gunneridae</taxon>
        <taxon>Pentapetalae</taxon>
        <taxon>rosids</taxon>
        <taxon>fabids</taxon>
        <taxon>Malpighiales</taxon>
        <taxon>Rhizophoraceae</taxon>
        <taxon>Rhizophora</taxon>
    </lineage>
</organism>
<feature type="compositionally biased region" description="Low complexity" evidence="1">
    <location>
        <begin position="140"/>
        <end position="165"/>
    </location>
</feature>
<dbReference type="EMBL" id="GGEC01048856">
    <property type="protein sequence ID" value="MBX29340.1"/>
    <property type="molecule type" value="Transcribed_RNA"/>
</dbReference>
<feature type="compositionally biased region" description="Low complexity" evidence="1">
    <location>
        <begin position="14"/>
        <end position="23"/>
    </location>
</feature>
<proteinExistence type="predicted"/>
<accession>A0A2P2MGJ6</accession>
<feature type="compositionally biased region" description="Polar residues" evidence="1">
    <location>
        <begin position="1"/>
        <end position="13"/>
    </location>
</feature>
<feature type="compositionally biased region" description="Low complexity" evidence="1">
    <location>
        <begin position="70"/>
        <end position="80"/>
    </location>
</feature>
<feature type="region of interest" description="Disordered" evidence="1">
    <location>
        <begin position="1"/>
        <end position="166"/>
    </location>
</feature>
<name>A0A2P2MGJ6_RHIMU</name>
<evidence type="ECO:0000313" key="2">
    <source>
        <dbReference type="EMBL" id="MBX29340.1"/>
    </source>
</evidence>